<dbReference type="PANTHER" id="PTHR33908">
    <property type="entry name" value="MANNOSYLTRANSFERASE YKCB-RELATED"/>
    <property type="match status" value="1"/>
</dbReference>
<feature type="transmembrane region" description="Helical" evidence="8">
    <location>
        <begin position="424"/>
        <end position="445"/>
    </location>
</feature>
<evidence type="ECO:0000256" key="5">
    <source>
        <dbReference type="ARBA" id="ARBA00022692"/>
    </source>
</evidence>
<feature type="transmembrane region" description="Helical" evidence="8">
    <location>
        <begin position="136"/>
        <end position="158"/>
    </location>
</feature>
<keyword evidence="4" id="KW-0808">Transferase</keyword>
<keyword evidence="7 8" id="KW-0472">Membrane</keyword>
<dbReference type="InterPro" id="IPR038731">
    <property type="entry name" value="RgtA/B/C-like"/>
</dbReference>
<dbReference type="GO" id="GO:0009103">
    <property type="term" value="P:lipopolysaccharide biosynthetic process"/>
    <property type="evidence" value="ECO:0007669"/>
    <property type="project" value="UniProtKB-ARBA"/>
</dbReference>
<feature type="domain" description="Glycosyltransferase RgtA/B/C/D-like" evidence="9">
    <location>
        <begin position="68"/>
        <end position="227"/>
    </location>
</feature>
<reference evidence="10" key="1">
    <citation type="journal article" date="2011" name="Environ. Microbiol.">
        <title>Genomic insights into the metabolic potential of the polycyclic aromatic hydrocarbon degrading sulfate-reducing Deltaproteobacterium N47.</title>
        <authorList>
            <person name="Bergmann F."/>
            <person name="Selesi D."/>
            <person name="Weinmaier T."/>
            <person name="Tischler P."/>
            <person name="Rattei T."/>
            <person name="Meckenstock R.U."/>
        </authorList>
    </citation>
    <scope>NUCLEOTIDE SEQUENCE</scope>
</reference>
<feature type="transmembrane region" description="Helical" evidence="8">
    <location>
        <begin position="365"/>
        <end position="386"/>
    </location>
</feature>
<evidence type="ECO:0000256" key="7">
    <source>
        <dbReference type="ARBA" id="ARBA00023136"/>
    </source>
</evidence>
<evidence type="ECO:0000256" key="2">
    <source>
        <dbReference type="ARBA" id="ARBA00022475"/>
    </source>
</evidence>
<evidence type="ECO:0000256" key="3">
    <source>
        <dbReference type="ARBA" id="ARBA00022676"/>
    </source>
</evidence>
<accession>E1YAV5</accession>
<feature type="transmembrane region" description="Helical" evidence="8">
    <location>
        <begin position="311"/>
        <end position="328"/>
    </location>
</feature>
<evidence type="ECO:0000259" key="9">
    <source>
        <dbReference type="Pfam" id="PF13231"/>
    </source>
</evidence>
<dbReference type="CAZy" id="GT83">
    <property type="family name" value="Glycosyltransferase Family 83"/>
</dbReference>
<dbReference type="GO" id="GO:0010041">
    <property type="term" value="P:response to iron(III) ion"/>
    <property type="evidence" value="ECO:0007669"/>
    <property type="project" value="TreeGrafter"/>
</dbReference>
<feature type="transmembrane region" description="Helical" evidence="8">
    <location>
        <begin position="12"/>
        <end position="31"/>
    </location>
</feature>
<name>E1YAV5_9BACT</name>
<evidence type="ECO:0000256" key="4">
    <source>
        <dbReference type="ARBA" id="ARBA00022679"/>
    </source>
</evidence>
<dbReference type="GO" id="GO:0016763">
    <property type="term" value="F:pentosyltransferase activity"/>
    <property type="evidence" value="ECO:0007669"/>
    <property type="project" value="TreeGrafter"/>
</dbReference>
<keyword evidence="2" id="KW-1003">Cell membrane</keyword>
<dbReference type="Pfam" id="PF13231">
    <property type="entry name" value="PMT_2"/>
    <property type="match status" value="1"/>
</dbReference>
<evidence type="ECO:0000313" key="10">
    <source>
        <dbReference type="EMBL" id="CBX27699.1"/>
    </source>
</evidence>
<feature type="transmembrane region" description="Helical" evidence="8">
    <location>
        <begin position="211"/>
        <end position="234"/>
    </location>
</feature>
<keyword evidence="6 8" id="KW-1133">Transmembrane helix</keyword>
<feature type="transmembrane region" description="Helical" evidence="8">
    <location>
        <begin position="92"/>
        <end position="116"/>
    </location>
</feature>
<protein>
    <recommendedName>
        <fullName evidence="9">Glycosyltransferase RgtA/B/C/D-like domain-containing protein</fullName>
    </recommendedName>
</protein>
<evidence type="ECO:0000256" key="8">
    <source>
        <dbReference type="SAM" id="Phobius"/>
    </source>
</evidence>
<dbReference type="PANTHER" id="PTHR33908:SF3">
    <property type="entry name" value="UNDECAPRENYL PHOSPHATE-ALPHA-4-AMINO-4-DEOXY-L-ARABINOSE ARABINOSYL TRANSFERASE"/>
    <property type="match status" value="1"/>
</dbReference>
<gene>
    <name evidence="10" type="ORF">N47_H25210</name>
</gene>
<evidence type="ECO:0000256" key="1">
    <source>
        <dbReference type="ARBA" id="ARBA00004651"/>
    </source>
</evidence>
<dbReference type="GO" id="GO:0005886">
    <property type="term" value="C:plasma membrane"/>
    <property type="evidence" value="ECO:0007669"/>
    <property type="project" value="UniProtKB-SubCell"/>
</dbReference>
<dbReference type="InterPro" id="IPR050297">
    <property type="entry name" value="LipidA_mod_glycosyltrf_83"/>
</dbReference>
<organism evidence="10">
    <name type="scientific">uncultured Desulfobacterium sp</name>
    <dbReference type="NCBI Taxonomy" id="201089"/>
    <lineage>
        <taxon>Bacteria</taxon>
        <taxon>Pseudomonadati</taxon>
        <taxon>Thermodesulfobacteriota</taxon>
        <taxon>Desulfobacteria</taxon>
        <taxon>Desulfobacterales</taxon>
        <taxon>Desulfobacteriaceae</taxon>
        <taxon>Desulfobacterium</taxon>
        <taxon>environmental samples</taxon>
    </lineage>
</organism>
<proteinExistence type="predicted"/>
<feature type="transmembrane region" description="Helical" evidence="8">
    <location>
        <begin position="392"/>
        <end position="412"/>
    </location>
</feature>
<comment type="subcellular location">
    <subcellularLocation>
        <location evidence="1">Cell membrane</location>
        <topology evidence="1">Multi-pass membrane protein</topology>
    </subcellularLocation>
</comment>
<keyword evidence="5 8" id="KW-0812">Transmembrane</keyword>
<dbReference type="EMBL" id="FR695866">
    <property type="protein sequence ID" value="CBX27699.1"/>
    <property type="molecule type" value="Genomic_DNA"/>
</dbReference>
<dbReference type="AlphaFoldDB" id="E1YAV5"/>
<evidence type="ECO:0000256" key="6">
    <source>
        <dbReference type="ARBA" id="ARBA00022989"/>
    </source>
</evidence>
<feature type="transmembrane region" description="Helical" evidence="8">
    <location>
        <begin position="334"/>
        <end position="353"/>
    </location>
</feature>
<keyword evidence="3" id="KW-0328">Glycosyltransferase</keyword>
<sequence>MLNISDNPEEGYSWLRLAAVLFIFLIACIWAQPFRDIGPETRNALMAREMIEGGISLIPKALGRPYPDYPPLYFWLETLFSIPQGHISTLSAVLPSALSAVGILALTFFFGSTISLRTGWFSVLILATIPKFWLEAGSVTIDMLLAFHTTATILCLYFKDHEHRFKYKIAYTAGAGLFLVFAFLTKGPIGIVLPAISWGGYLLWERRWKNFFSFTLFMASVGLLCIAIELFIVYSTGGRQLVDDVIKMQVTSRLTDKANKPFYYYLKCMLEMGNIWWLVVISGLTCSGAAKSEKSIFSRFYKIVTAHRANRLAIVWFLGTLAIFTIATSKHSRYLLPLYPAAAVVFASLLENIFKNGPILYENIWQNIINVLTGIILLAGLLFPFLYKQSVFVPLSFVFIWFAAGIAMWLYIKTRIKEKDRLIALILLFLMAGLSGANLLVIPAFSRMASGRAFVEAAESKVDSKLPMVIYGINPDGDGVKFALYSKHKPSELHFINTAEELNSIEKPCLLISRLDNKTELKSILPENNCDKMAEGKIYSKQFIACLLDSGKVK</sequence>